<dbReference type="Proteomes" id="UP000259975">
    <property type="component" value="Unassembled WGS sequence"/>
</dbReference>
<reference evidence="13 14" key="1">
    <citation type="submission" date="2018-08" db="EMBL/GenBank/DDBJ databases">
        <authorList>
            <consortium name="Pathogen Informatics"/>
        </authorList>
    </citation>
    <scope>NUCLEOTIDE SEQUENCE [LARGE SCALE GENOMIC DNA]</scope>
    <source>
        <strain evidence="11 14">EuSCAPE_AT029</strain>
        <strain evidence="12 13">EuSCAPE_HU047</strain>
    </source>
</reference>
<dbReference type="PANTHER" id="PTHR34597:SF3">
    <property type="entry name" value="OUTER MEMBRANE TRANSPORTER CDIB"/>
    <property type="match status" value="1"/>
</dbReference>
<dbReference type="Pfam" id="PF03865">
    <property type="entry name" value="ShlB"/>
    <property type="match status" value="1"/>
</dbReference>
<keyword evidence="8" id="KW-0472">Membrane</keyword>
<evidence type="ECO:0000256" key="3">
    <source>
        <dbReference type="ARBA" id="ARBA00022448"/>
    </source>
</evidence>
<evidence type="ECO:0000256" key="8">
    <source>
        <dbReference type="ARBA" id="ARBA00023136"/>
    </source>
</evidence>
<comment type="subcellular location">
    <subcellularLocation>
        <location evidence="1">Cell outer membrane</location>
    </subcellularLocation>
</comment>
<dbReference type="InterPro" id="IPR005565">
    <property type="entry name" value="Hemolysn_activator_HlyB_C"/>
</dbReference>
<keyword evidence="3" id="KW-0813">Transport</keyword>
<keyword evidence="7" id="KW-0406">Ion transport</keyword>
<dbReference type="Pfam" id="PF17287">
    <property type="entry name" value="POTRA_3"/>
    <property type="match status" value="1"/>
</dbReference>
<dbReference type="PROSITE" id="PS51779">
    <property type="entry name" value="POTRA"/>
    <property type="match status" value="1"/>
</dbReference>
<organism evidence="11 14">
    <name type="scientific">Klebsiella pneumoniae</name>
    <dbReference type="NCBI Taxonomy" id="573"/>
    <lineage>
        <taxon>Bacteria</taxon>
        <taxon>Pseudomonadati</taxon>
        <taxon>Pseudomonadota</taxon>
        <taxon>Gammaproteobacteria</taxon>
        <taxon>Enterobacterales</taxon>
        <taxon>Enterobacteriaceae</taxon>
        <taxon>Klebsiella/Raoultella group</taxon>
        <taxon>Klebsiella</taxon>
        <taxon>Klebsiella pneumoniae complex</taxon>
    </lineage>
</organism>
<dbReference type="InterPro" id="IPR051544">
    <property type="entry name" value="TPS_OM_transporter"/>
</dbReference>
<dbReference type="FunFam" id="2.40.160.50:FF:000009">
    <property type="entry name" value="Putative hemolysin activator protein"/>
    <property type="match status" value="1"/>
</dbReference>
<comment type="caution">
    <text evidence="11">The sequence shown here is derived from an EMBL/GenBank/DDBJ whole genome shotgun (WGS) entry which is preliminary data.</text>
</comment>
<dbReference type="GO" id="GO:0098046">
    <property type="term" value="C:type V protein secretion system complex"/>
    <property type="evidence" value="ECO:0007669"/>
    <property type="project" value="TreeGrafter"/>
</dbReference>
<dbReference type="Pfam" id="PF08479">
    <property type="entry name" value="POTRA_2"/>
    <property type="match status" value="1"/>
</dbReference>
<evidence type="ECO:0000259" key="10">
    <source>
        <dbReference type="PROSITE" id="PS51779"/>
    </source>
</evidence>
<dbReference type="AlphaFoldDB" id="A0A658ZLW0"/>
<evidence type="ECO:0000256" key="6">
    <source>
        <dbReference type="ARBA" id="ARBA00022927"/>
    </source>
</evidence>
<evidence type="ECO:0000313" key="11">
    <source>
        <dbReference type="EMBL" id="SXN29989.1"/>
    </source>
</evidence>
<evidence type="ECO:0000313" key="12">
    <source>
        <dbReference type="EMBL" id="SYR32085.1"/>
    </source>
</evidence>
<evidence type="ECO:0000256" key="2">
    <source>
        <dbReference type="ARBA" id="ARBA00009055"/>
    </source>
</evidence>
<gene>
    <name evidence="11" type="primary">shlB_2</name>
    <name evidence="12" type="synonym">shlB_1</name>
    <name evidence="11" type="ORF">SAMEA3499901_00985</name>
    <name evidence="12" type="ORF">SAMEA3538828_01024</name>
</gene>
<dbReference type="InterPro" id="IPR027282">
    <property type="entry name" value="TPS"/>
</dbReference>
<keyword evidence="9" id="KW-0998">Cell outer membrane</keyword>
<dbReference type="SUPFAM" id="SSF56935">
    <property type="entry name" value="Porins"/>
    <property type="match status" value="1"/>
</dbReference>
<evidence type="ECO:0000256" key="4">
    <source>
        <dbReference type="ARBA" id="ARBA00022452"/>
    </source>
</evidence>
<feature type="domain" description="POTRA" evidence="10">
    <location>
        <begin position="99"/>
        <end position="175"/>
    </location>
</feature>
<keyword evidence="5" id="KW-0812">Transmembrane</keyword>
<evidence type="ECO:0000256" key="9">
    <source>
        <dbReference type="ARBA" id="ARBA00023237"/>
    </source>
</evidence>
<dbReference type="EMBL" id="UKGE01000003">
    <property type="protein sequence ID" value="SXN29989.1"/>
    <property type="molecule type" value="Genomic_DNA"/>
</dbReference>
<dbReference type="GO" id="GO:0009279">
    <property type="term" value="C:cell outer membrane"/>
    <property type="evidence" value="ECO:0007669"/>
    <property type="project" value="UniProtKB-SubCell"/>
</dbReference>
<keyword evidence="4" id="KW-1134">Transmembrane beta strand</keyword>
<dbReference type="GO" id="GO:0008320">
    <property type="term" value="F:protein transmembrane transporter activity"/>
    <property type="evidence" value="ECO:0007669"/>
    <property type="project" value="TreeGrafter"/>
</dbReference>
<dbReference type="EMBL" id="ULCI01000003">
    <property type="protein sequence ID" value="SYR32085.1"/>
    <property type="molecule type" value="Genomic_DNA"/>
</dbReference>
<accession>A0A658ZLW0</accession>
<name>A0A658ZLW0_KLEPN</name>
<keyword evidence="6" id="KW-0653">Protein transport</keyword>
<sequence>MGLVVLNATLCFLLLDMERCDLTIMNKWNFIHKVLIICILPAWAWAAPVDTVREQQFINQQQRQQALENQLAPPSPDIHLSAEEINTDDGLFPVEQPCFAISQIILQGADALPHWLPLQRQENKAIGRCLGGKGINLLMAQLQNILIDRGYITSRILAPQQDLKSGVLRLVVMPGYIREARLTQDSDDYLWLASAFPATDGKLLDLRDIEQGLENLQSLPTVQASMEIVPGETPGQSDIVINRQQERFWRVDASLDDSGSNATGRYQGNLTLSLDNPLALSDLFYLSGSHNLDGNGGKSSKNLTGHYSVPLGYWQFGLTASQYDYVQTVAGANGDYQYSGKSKNVDFQMSRVLHRSGSQKTTLSADVLAREQRNFINDTEIAVQRRQTAAWKLGLQHRHYLGNATLDAGVSYQRGTRWFGAQPAPEEQWGEATALSKILQFNAQLNLPFALGGQNFRFTSRYQRQMSSTPLTSPDMFSIGNRWTVRGFDGERTLTASHGWYVRNDIAWSTPLPGQEFYLGADYGEVGGAGSETLVGKHLAGGVAGLRGQYHRASYDLFAGIPLAKPDGFKTDPATFGFSVSWSY</sequence>
<evidence type="ECO:0000313" key="14">
    <source>
        <dbReference type="Proteomes" id="UP000259975"/>
    </source>
</evidence>
<evidence type="ECO:0000256" key="5">
    <source>
        <dbReference type="ARBA" id="ARBA00022692"/>
    </source>
</evidence>
<dbReference type="PIRSF" id="PIRSF029745">
    <property type="entry name" value="FhaC"/>
    <property type="match status" value="1"/>
</dbReference>
<comment type="similarity">
    <text evidence="2">Belongs to the TPS (TC 1.B.20) family.</text>
</comment>
<dbReference type="InterPro" id="IPR035251">
    <property type="entry name" value="ShlB_POTRA"/>
</dbReference>
<evidence type="ECO:0000313" key="13">
    <source>
        <dbReference type="Proteomes" id="UP000258253"/>
    </source>
</evidence>
<dbReference type="InterPro" id="IPR034746">
    <property type="entry name" value="POTRA"/>
</dbReference>
<dbReference type="InterPro" id="IPR013686">
    <property type="entry name" value="Polypept-transport_assoc_ShlB"/>
</dbReference>
<dbReference type="KEGG" id="kpx:PMK1_02233"/>
<dbReference type="Proteomes" id="UP000258253">
    <property type="component" value="Unassembled WGS sequence"/>
</dbReference>
<dbReference type="FunFam" id="3.10.20.310:FF:000018">
    <property type="entry name" value="ShlB/FhaC/HecB family hemolysin secretion/activation protein"/>
    <property type="match status" value="1"/>
</dbReference>
<evidence type="ECO:0000256" key="7">
    <source>
        <dbReference type="ARBA" id="ARBA00023065"/>
    </source>
</evidence>
<dbReference type="Gene3D" id="2.40.160.50">
    <property type="entry name" value="membrane protein fhac: a member of the omp85/tpsb transporter family"/>
    <property type="match status" value="1"/>
</dbReference>
<dbReference type="GO" id="GO:0046819">
    <property type="term" value="P:protein secretion by the type V secretion system"/>
    <property type="evidence" value="ECO:0007669"/>
    <property type="project" value="TreeGrafter"/>
</dbReference>
<dbReference type="Gene3D" id="3.10.20.310">
    <property type="entry name" value="membrane protein fhac"/>
    <property type="match status" value="1"/>
</dbReference>
<evidence type="ECO:0000256" key="1">
    <source>
        <dbReference type="ARBA" id="ARBA00004442"/>
    </source>
</evidence>
<protein>
    <submittedName>
        <fullName evidence="11">Polypeptide-transport-associated domain-containing protein ShlB-type</fullName>
    </submittedName>
</protein>
<proteinExistence type="inferred from homology"/>
<dbReference type="PANTHER" id="PTHR34597">
    <property type="entry name" value="SLR1661 PROTEIN"/>
    <property type="match status" value="1"/>
</dbReference>
<dbReference type="GO" id="GO:0006811">
    <property type="term" value="P:monoatomic ion transport"/>
    <property type="evidence" value="ECO:0007669"/>
    <property type="project" value="UniProtKB-KW"/>
</dbReference>